<dbReference type="GO" id="GO:1990189">
    <property type="term" value="F:protein N-terminal-serine acetyltransferase activity"/>
    <property type="evidence" value="ECO:0007669"/>
    <property type="project" value="TreeGrafter"/>
</dbReference>
<dbReference type="InterPro" id="IPR000182">
    <property type="entry name" value="GNAT_dom"/>
</dbReference>
<gene>
    <name evidence="2" type="ORF">BGE01nite_26830</name>
</gene>
<dbReference type="PANTHER" id="PTHR43441">
    <property type="entry name" value="RIBOSOMAL-PROTEIN-SERINE ACETYLTRANSFERASE"/>
    <property type="match status" value="1"/>
</dbReference>
<sequence>MAGQFITLKPLNIETDVEDLFAASAAGDIWRYMPAGPFADAAAMADWLRQWQGQPDVVAFTVVDNASARRMGSISLMRITPKHGVAELGCIWYAPDFQRTKANTEANYLLIRHCFQDLGYRRMEWKCDSRNERSRAAALRLGFRFEGIFHQHMVIKGENRDTAWFAMLDHDWLRIGAAMERWLYEEGAPSLRELTAESAEAHAQC</sequence>
<proteinExistence type="predicted"/>
<dbReference type="GO" id="GO:0008999">
    <property type="term" value="F:protein-N-terminal-alanine acetyltransferase activity"/>
    <property type="evidence" value="ECO:0007669"/>
    <property type="project" value="TreeGrafter"/>
</dbReference>
<comment type="caution">
    <text evidence="2">The sequence shown here is derived from an EMBL/GenBank/DDBJ whole genome shotgun (WGS) entry which is preliminary data.</text>
</comment>
<dbReference type="Gene3D" id="3.40.630.30">
    <property type="match status" value="1"/>
</dbReference>
<evidence type="ECO:0000259" key="1">
    <source>
        <dbReference type="PROSITE" id="PS51186"/>
    </source>
</evidence>
<dbReference type="EMBL" id="BKAG01000017">
    <property type="protein sequence ID" value="GEP43392.1"/>
    <property type="molecule type" value="Genomic_DNA"/>
</dbReference>
<organism evidence="2 3">
    <name type="scientific">Brevifollis gellanilyticus</name>
    <dbReference type="NCBI Taxonomy" id="748831"/>
    <lineage>
        <taxon>Bacteria</taxon>
        <taxon>Pseudomonadati</taxon>
        <taxon>Verrucomicrobiota</taxon>
        <taxon>Verrucomicrobiia</taxon>
        <taxon>Verrucomicrobiales</taxon>
        <taxon>Verrucomicrobiaceae</taxon>
    </lineage>
</organism>
<dbReference type="Pfam" id="PF13302">
    <property type="entry name" value="Acetyltransf_3"/>
    <property type="match status" value="1"/>
</dbReference>
<evidence type="ECO:0000313" key="2">
    <source>
        <dbReference type="EMBL" id="GEP43392.1"/>
    </source>
</evidence>
<dbReference type="InterPro" id="IPR016181">
    <property type="entry name" value="Acyl_CoA_acyltransferase"/>
</dbReference>
<dbReference type="SUPFAM" id="SSF55729">
    <property type="entry name" value="Acyl-CoA N-acyltransferases (Nat)"/>
    <property type="match status" value="1"/>
</dbReference>
<dbReference type="PROSITE" id="PS51186">
    <property type="entry name" value="GNAT"/>
    <property type="match status" value="1"/>
</dbReference>
<protein>
    <submittedName>
        <fullName evidence="2">N-acetyltransferase</fullName>
    </submittedName>
</protein>
<dbReference type="InterPro" id="IPR051908">
    <property type="entry name" value="Ribosomal_N-acetyltransferase"/>
</dbReference>
<dbReference type="Proteomes" id="UP000321577">
    <property type="component" value="Unassembled WGS sequence"/>
</dbReference>
<keyword evidence="3" id="KW-1185">Reference proteome</keyword>
<reference evidence="2 3" key="1">
    <citation type="submission" date="2019-07" db="EMBL/GenBank/DDBJ databases">
        <title>Whole genome shotgun sequence of Brevifollis gellanilyticus NBRC 108608.</title>
        <authorList>
            <person name="Hosoyama A."/>
            <person name="Uohara A."/>
            <person name="Ohji S."/>
            <person name="Ichikawa N."/>
        </authorList>
    </citation>
    <scope>NUCLEOTIDE SEQUENCE [LARGE SCALE GENOMIC DNA]</scope>
    <source>
        <strain evidence="2 3">NBRC 108608</strain>
    </source>
</reference>
<feature type="domain" description="N-acetyltransferase" evidence="1">
    <location>
        <begin position="6"/>
        <end position="161"/>
    </location>
</feature>
<evidence type="ECO:0000313" key="3">
    <source>
        <dbReference type="Proteomes" id="UP000321577"/>
    </source>
</evidence>
<keyword evidence="2" id="KW-0808">Transferase</keyword>
<dbReference type="PANTHER" id="PTHR43441:SF2">
    <property type="entry name" value="FAMILY ACETYLTRANSFERASE, PUTATIVE (AFU_ORTHOLOGUE AFUA_7G00850)-RELATED"/>
    <property type="match status" value="1"/>
</dbReference>
<accession>A0A512M9I9</accession>
<name>A0A512M9I9_9BACT</name>
<dbReference type="AlphaFoldDB" id="A0A512M9I9"/>